<evidence type="ECO:0000313" key="2">
    <source>
        <dbReference type="EMBL" id="EJY57439.1"/>
    </source>
</evidence>
<feature type="transmembrane region" description="Helical" evidence="1">
    <location>
        <begin position="50"/>
        <end position="68"/>
    </location>
</feature>
<evidence type="ECO:0000256" key="1">
    <source>
        <dbReference type="SAM" id="Phobius"/>
    </source>
</evidence>
<dbReference type="PaxDb" id="7159-AAEL017087-PA"/>
<sequence length="73" mass="9151">MFQTWNVPVDLFFYFVFVRNVDDQSHKNLPRLISIYHFQILGSFCFCLHWYWYFLHVSCLLSMLFIFLKVRRY</sequence>
<reference evidence="2" key="3">
    <citation type="submission" date="2012-09" db="EMBL/GenBank/DDBJ databases">
        <authorList>
            <consortium name="VectorBase"/>
        </authorList>
    </citation>
    <scope>NUCLEOTIDE SEQUENCE</scope>
    <source>
        <strain evidence="2">Liverpool</strain>
    </source>
</reference>
<keyword evidence="1" id="KW-0472">Membrane</keyword>
<keyword evidence="1" id="KW-1133">Transmembrane helix</keyword>
<keyword evidence="1" id="KW-0812">Transmembrane</keyword>
<proteinExistence type="predicted"/>
<dbReference type="Proteomes" id="UP000682892">
    <property type="component" value="Unassembled WGS sequence"/>
</dbReference>
<evidence type="ECO:0000313" key="3">
    <source>
        <dbReference type="Proteomes" id="UP000682892"/>
    </source>
</evidence>
<dbReference type="EMBL" id="CH477255">
    <property type="protein sequence ID" value="EJY57439.1"/>
    <property type="molecule type" value="Genomic_DNA"/>
</dbReference>
<gene>
    <name evidence="2" type="ORF">AaeL_AAEL017087</name>
</gene>
<protein>
    <submittedName>
        <fullName evidence="2">AAEL017087-PA</fullName>
    </submittedName>
</protein>
<organism evidence="2 3">
    <name type="scientific">Aedes aegypti</name>
    <name type="common">Yellowfever mosquito</name>
    <name type="synonym">Culex aegypti</name>
    <dbReference type="NCBI Taxonomy" id="7159"/>
    <lineage>
        <taxon>Eukaryota</taxon>
        <taxon>Metazoa</taxon>
        <taxon>Ecdysozoa</taxon>
        <taxon>Arthropoda</taxon>
        <taxon>Hexapoda</taxon>
        <taxon>Insecta</taxon>
        <taxon>Pterygota</taxon>
        <taxon>Neoptera</taxon>
        <taxon>Endopterygota</taxon>
        <taxon>Diptera</taxon>
        <taxon>Nematocera</taxon>
        <taxon>Culicoidea</taxon>
        <taxon>Culicidae</taxon>
        <taxon>Culicinae</taxon>
        <taxon>Aedini</taxon>
        <taxon>Aedes</taxon>
        <taxon>Stegomyia</taxon>
    </lineage>
</organism>
<reference evidence="2" key="1">
    <citation type="submission" date="2005-10" db="EMBL/GenBank/DDBJ databases">
        <authorList>
            <person name="Loftus B.J."/>
            <person name="Nene V.M."/>
            <person name="Hannick L.I."/>
            <person name="Bidwell S."/>
            <person name="Haas B."/>
            <person name="Amedeo P."/>
            <person name="Orvis J."/>
            <person name="Wortman J.R."/>
            <person name="White O.R."/>
            <person name="Salzberg S."/>
            <person name="Shumway M."/>
            <person name="Koo H."/>
            <person name="Zhao Y."/>
            <person name="Holmes M."/>
            <person name="Miller J."/>
            <person name="Schatz M."/>
            <person name="Pop M."/>
            <person name="Pai G."/>
            <person name="Utterback T."/>
            <person name="Rogers Y.-H."/>
            <person name="Kravitz S."/>
            <person name="Fraser C.M."/>
        </authorList>
    </citation>
    <scope>NUCLEOTIDE SEQUENCE</scope>
    <source>
        <strain evidence="2">Liverpool</strain>
    </source>
</reference>
<reference evidence="2" key="2">
    <citation type="journal article" date="2007" name="Science">
        <title>Genome sequence of Aedes aegypti, a major arbovirus vector.</title>
        <authorList>
            <person name="Nene V."/>
            <person name="Wortman J.R."/>
            <person name="Lawson D."/>
            <person name="Haas B."/>
            <person name="Kodira C."/>
            <person name="Tu Z.J."/>
            <person name="Loftus B."/>
            <person name="Xi Z."/>
            <person name="Megy K."/>
            <person name="Grabherr M."/>
            <person name="Ren Q."/>
            <person name="Zdobnov E.M."/>
            <person name="Lobo N.F."/>
            <person name="Campbell K.S."/>
            <person name="Brown S.E."/>
            <person name="Bonaldo M.F."/>
            <person name="Zhu J."/>
            <person name="Sinkins S.P."/>
            <person name="Hogenkamp D.G."/>
            <person name="Amedeo P."/>
            <person name="Arensburger P."/>
            <person name="Atkinson P.W."/>
            <person name="Bidwell S."/>
            <person name="Biedler J."/>
            <person name="Birney E."/>
            <person name="Bruggner R.V."/>
            <person name="Costas J."/>
            <person name="Coy M.R."/>
            <person name="Crabtree J."/>
            <person name="Crawford M."/>
            <person name="Debruyn B."/>
            <person name="Decaprio D."/>
            <person name="Eiglmeier K."/>
            <person name="Eisenstadt E."/>
            <person name="El-Dorry H."/>
            <person name="Gelbart W.M."/>
            <person name="Gomes S.L."/>
            <person name="Hammond M."/>
            <person name="Hannick L.I."/>
            <person name="Hogan J.R."/>
            <person name="Holmes M.H."/>
            <person name="Jaffe D."/>
            <person name="Johnston J.S."/>
            <person name="Kennedy R.C."/>
            <person name="Koo H."/>
            <person name="Kravitz S."/>
            <person name="Kriventseva E.V."/>
            <person name="Kulp D."/>
            <person name="Labutti K."/>
            <person name="Lee E."/>
            <person name="Li S."/>
            <person name="Lovin D.D."/>
            <person name="Mao C."/>
            <person name="Mauceli E."/>
            <person name="Menck C.F."/>
            <person name="Miller J.R."/>
            <person name="Montgomery P."/>
            <person name="Mori A."/>
            <person name="Nascimento A.L."/>
            <person name="Naveira H.F."/>
            <person name="Nusbaum C."/>
            <person name="O'leary S."/>
            <person name="Orvis J."/>
            <person name="Pertea M."/>
            <person name="Quesneville H."/>
            <person name="Reidenbach K.R."/>
            <person name="Rogers Y.H."/>
            <person name="Roth C.W."/>
            <person name="Schneider J.R."/>
            <person name="Schatz M."/>
            <person name="Shumway M."/>
            <person name="Stanke M."/>
            <person name="Stinson E.O."/>
            <person name="Tubio J.M."/>
            <person name="Vanzee J.P."/>
            <person name="Verjovski-Almeida S."/>
            <person name="Werner D."/>
            <person name="White O."/>
            <person name="Wyder S."/>
            <person name="Zeng Q."/>
            <person name="Zhao Q."/>
            <person name="Zhao Y."/>
            <person name="Hill C.A."/>
            <person name="Raikhel A.S."/>
            <person name="Soares M.B."/>
            <person name="Knudson D.L."/>
            <person name="Lee N.H."/>
            <person name="Galagan J."/>
            <person name="Salzberg S.L."/>
            <person name="Paulsen I.T."/>
            <person name="Dimopoulos G."/>
            <person name="Collins F.H."/>
            <person name="Birren B."/>
            <person name="Fraser-Liggett C.M."/>
            <person name="Severson D.W."/>
        </authorList>
    </citation>
    <scope>NUCLEOTIDE SEQUENCE [LARGE SCALE GENOMIC DNA]</scope>
    <source>
        <strain evidence="2">Liverpool</strain>
    </source>
</reference>
<dbReference type="HOGENOM" id="CLU_2706780_0_0_1"/>
<name>J9HHW4_AEDAE</name>
<accession>J9HHW4</accession>
<dbReference type="AlphaFoldDB" id="J9HHW4"/>